<dbReference type="AlphaFoldDB" id="A0A2P2QGK5"/>
<accession>A0A2P2QGK5</accession>
<name>A0A2P2QGK5_RHIMU</name>
<sequence>MQNSRNDFVSTTHSDPMNNLKEEGKALFSLAENTPDFFE</sequence>
<reference evidence="1" key="1">
    <citation type="submission" date="2018-02" db="EMBL/GenBank/DDBJ databases">
        <title>Rhizophora mucronata_Transcriptome.</title>
        <authorList>
            <person name="Meera S.P."/>
            <person name="Sreeshan A."/>
            <person name="Augustine A."/>
        </authorList>
    </citation>
    <scope>NUCLEOTIDE SEQUENCE</scope>
    <source>
        <tissue evidence="1">Leaf</tissue>
    </source>
</reference>
<evidence type="ECO:0000313" key="1">
    <source>
        <dbReference type="EMBL" id="MBX66121.1"/>
    </source>
</evidence>
<organism evidence="1">
    <name type="scientific">Rhizophora mucronata</name>
    <name type="common">Asiatic mangrove</name>
    <dbReference type="NCBI Taxonomy" id="61149"/>
    <lineage>
        <taxon>Eukaryota</taxon>
        <taxon>Viridiplantae</taxon>
        <taxon>Streptophyta</taxon>
        <taxon>Embryophyta</taxon>
        <taxon>Tracheophyta</taxon>
        <taxon>Spermatophyta</taxon>
        <taxon>Magnoliopsida</taxon>
        <taxon>eudicotyledons</taxon>
        <taxon>Gunneridae</taxon>
        <taxon>Pentapetalae</taxon>
        <taxon>rosids</taxon>
        <taxon>fabids</taxon>
        <taxon>Malpighiales</taxon>
        <taxon>Rhizophoraceae</taxon>
        <taxon>Rhizophora</taxon>
    </lineage>
</organism>
<dbReference type="EMBL" id="GGEC01085637">
    <property type="protein sequence ID" value="MBX66121.1"/>
    <property type="molecule type" value="Transcribed_RNA"/>
</dbReference>
<protein>
    <submittedName>
        <fullName evidence="1">Uncharacterized protein</fullName>
    </submittedName>
</protein>
<proteinExistence type="predicted"/>